<protein>
    <submittedName>
        <fullName evidence="2">Lpp-LpqN domain-containing protein</fullName>
    </submittedName>
</protein>
<dbReference type="Pfam" id="PF12900">
    <property type="entry name" value="Pyridox_ox_2"/>
    <property type="match status" value="1"/>
</dbReference>
<gene>
    <name evidence="2" type="ORF">SCLAV_2994</name>
</gene>
<proteinExistence type="predicted"/>
<name>E2PWR6_STRCL</name>
<dbReference type="InterPro" id="IPR024747">
    <property type="entry name" value="Pyridox_Oxase-rel"/>
</dbReference>
<evidence type="ECO:0000313" key="3">
    <source>
        <dbReference type="Proteomes" id="UP000002357"/>
    </source>
</evidence>
<dbReference type="SUPFAM" id="SSF50475">
    <property type="entry name" value="FMN-binding split barrel"/>
    <property type="match status" value="1"/>
</dbReference>
<feature type="compositionally biased region" description="Pro residues" evidence="1">
    <location>
        <begin position="93"/>
        <end position="103"/>
    </location>
</feature>
<dbReference type="Proteomes" id="UP000002357">
    <property type="component" value="Chromosome"/>
</dbReference>
<dbReference type="EMBL" id="CM000913">
    <property type="protein sequence ID" value="EFG08065.1"/>
    <property type="molecule type" value="Genomic_DNA"/>
</dbReference>
<dbReference type="STRING" id="1901.BB341_13610"/>
<dbReference type="Gene3D" id="2.30.110.10">
    <property type="entry name" value="Electron Transport, Fmn-binding Protein, Chain A"/>
    <property type="match status" value="1"/>
</dbReference>
<evidence type="ECO:0000313" key="2">
    <source>
        <dbReference type="EMBL" id="EFG08065.1"/>
    </source>
</evidence>
<accession>E2PWR6</accession>
<dbReference type="eggNOG" id="COG3467">
    <property type="taxonomic scope" value="Bacteria"/>
</dbReference>
<sequence>MPRRAAGVGHGGEGSRGSGGSGRPRGRGGFGRRRGPGYTGTYVPLTRGCRPFTRSGDGPRVVPMPTEELCAAAPLAPATAPAAPVATAASAPPAAPGAPPAPAAPAATAATPLEQHGVRLLDGVSYGRLATSMRAMPFVAPARHIVRDDRSVVLRMHRGFGYHRACNGSVVAYGADNFHSGGRDMWSVQFTGMAEIVCPTEEDLRRFGDEPLHADGERFEPVYMRIEPQFVTVHTLDYREEQHNRHSE</sequence>
<reference evidence="2 3" key="1">
    <citation type="journal article" date="2010" name="Genome Biol. Evol.">
        <title>The sequence of a 1.8-mb bacterial linear plasmid reveals a rich evolutionary reservoir of secondary metabolic pathways.</title>
        <authorList>
            <person name="Medema M.H."/>
            <person name="Trefzer A."/>
            <person name="Kovalchuk A."/>
            <person name="van den Berg M."/>
            <person name="Mueller U."/>
            <person name="Heijne W."/>
            <person name="Wu L."/>
            <person name="Alam M.T."/>
            <person name="Ronning C.M."/>
            <person name="Nierman W.C."/>
            <person name="Bovenberg R.A.L."/>
            <person name="Breitling R."/>
            <person name="Takano E."/>
        </authorList>
    </citation>
    <scope>NUCLEOTIDE SEQUENCE [LARGE SCALE GENOMIC DNA]</scope>
    <source>
        <strain evidence="3">ATCC 27064 / DSM 738 / JCM 4710 / NBRC 13307 / NCIMB 12785 / NRRL 3585 / VKM Ac-602</strain>
    </source>
</reference>
<feature type="compositionally biased region" description="Basic residues" evidence="1">
    <location>
        <begin position="24"/>
        <end position="35"/>
    </location>
</feature>
<organism evidence="2 3">
    <name type="scientific">Streptomyces clavuligerus</name>
    <dbReference type="NCBI Taxonomy" id="1901"/>
    <lineage>
        <taxon>Bacteria</taxon>
        <taxon>Bacillati</taxon>
        <taxon>Actinomycetota</taxon>
        <taxon>Actinomycetes</taxon>
        <taxon>Kitasatosporales</taxon>
        <taxon>Streptomycetaceae</taxon>
        <taxon>Streptomyces</taxon>
    </lineage>
</organism>
<evidence type="ECO:0000256" key="1">
    <source>
        <dbReference type="SAM" id="MobiDB-lite"/>
    </source>
</evidence>
<dbReference type="InterPro" id="IPR012349">
    <property type="entry name" value="Split_barrel_FMN-bd"/>
</dbReference>
<keyword evidence="3" id="KW-1185">Reference proteome</keyword>
<feature type="region of interest" description="Disordered" evidence="1">
    <location>
        <begin position="88"/>
        <end position="107"/>
    </location>
</feature>
<feature type="region of interest" description="Disordered" evidence="1">
    <location>
        <begin position="1"/>
        <end position="60"/>
    </location>
</feature>
<feature type="compositionally biased region" description="Gly residues" evidence="1">
    <location>
        <begin position="8"/>
        <end position="23"/>
    </location>
</feature>
<dbReference type="AlphaFoldDB" id="E2PWR6"/>